<evidence type="ECO:0000256" key="10">
    <source>
        <dbReference type="ARBA" id="ARBA00025753"/>
    </source>
</evidence>
<evidence type="ECO:0000256" key="8">
    <source>
        <dbReference type="ARBA" id="ARBA00023136"/>
    </source>
</evidence>
<feature type="transmembrane region" description="Helical" evidence="11">
    <location>
        <begin position="126"/>
        <end position="151"/>
    </location>
</feature>
<evidence type="ECO:0000313" key="13">
    <source>
        <dbReference type="EMBL" id="MFD1063798.1"/>
    </source>
</evidence>
<dbReference type="Pfam" id="PF03600">
    <property type="entry name" value="CitMHS"/>
    <property type="match status" value="1"/>
</dbReference>
<dbReference type="InterPro" id="IPR045016">
    <property type="entry name" value="NhaD-like"/>
</dbReference>
<dbReference type="InterPro" id="IPR004680">
    <property type="entry name" value="Cit_transptr-like_dom"/>
</dbReference>
<evidence type="ECO:0000256" key="11">
    <source>
        <dbReference type="SAM" id="Phobius"/>
    </source>
</evidence>
<feature type="domain" description="Citrate transporter-like" evidence="12">
    <location>
        <begin position="24"/>
        <end position="390"/>
    </location>
</feature>
<feature type="transmembrane region" description="Helical" evidence="11">
    <location>
        <begin position="89"/>
        <end position="106"/>
    </location>
</feature>
<keyword evidence="7" id="KW-0406">Ion transport</keyword>
<keyword evidence="3" id="KW-0050">Antiport</keyword>
<name>A0ABW3N7Z9_9FLAO</name>
<evidence type="ECO:0000256" key="3">
    <source>
        <dbReference type="ARBA" id="ARBA00022449"/>
    </source>
</evidence>
<keyword evidence="5 11" id="KW-1133">Transmembrane helix</keyword>
<dbReference type="PANTHER" id="PTHR43269:SF2">
    <property type="entry name" value="SODIUM_PROTON ANTIPORTER 1-RELATED"/>
    <property type="match status" value="1"/>
</dbReference>
<organism evidence="13 14">
    <name type="scientific">Winogradskyella litorisediminis</name>
    <dbReference type="NCBI Taxonomy" id="1156618"/>
    <lineage>
        <taxon>Bacteria</taxon>
        <taxon>Pseudomonadati</taxon>
        <taxon>Bacteroidota</taxon>
        <taxon>Flavobacteriia</taxon>
        <taxon>Flavobacteriales</taxon>
        <taxon>Flavobacteriaceae</taxon>
        <taxon>Winogradskyella</taxon>
    </lineage>
</organism>
<dbReference type="EMBL" id="JBHTJL010000016">
    <property type="protein sequence ID" value="MFD1063798.1"/>
    <property type="molecule type" value="Genomic_DNA"/>
</dbReference>
<keyword evidence="4 11" id="KW-0812">Transmembrane</keyword>
<evidence type="ECO:0000256" key="2">
    <source>
        <dbReference type="ARBA" id="ARBA00022448"/>
    </source>
</evidence>
<evidence type="ECO:0000256" key="7">
    <source>
        <dbReference type="ARBA" id="ARBA00023065"/>
    </source>
</evidence>
<evidence type="ECO:0000256" key="5">
    <source>
        <dbReference type="ARBA" id="ARBA00022989"/>
    </source>
</evidence>
<accession>A0ABW3N7Z9</accession>
<evidence type="ECO:0000259" key="12">
    <source>
        <dbReference type="Pfam" id="PF03600"/>
    </source>
</evidence>
<keyword evidence="9" id="KW-0739">Sodium transport</keyword>
<feature type="transmembrane region" description="Helical" evidence="11">
    <location>
        <begin position="370"/>
        <end position="394"/>
    </location>
</feature>
<feature type="transmembrane region" description="Helical" evidence="11">
    <location>
        <begin position="202"/>
        <end position="223"/>
    </location>
</feature>
<reference evidence="14" key="1">
    <citation type="journal article" date="2019" name="Int. J. Syst. Evol. Microbiol.">
        <title>The Global Catalogue of Microorganisms (GCM) 10K type strain sequencing project: providing services to taxonomists for standard genome sequencing and annotation.</title>
        <authorList>
            <consortium name="The Broad Institute Genomics Platform"/>
            <consortium name="The Broad Institute Genome Sequencing Center for Infectious Disease"/>
            <person name="Wu L."/>
            <person name="Ma J."/>
        </authorList>
    </citation>
    <scope>NUCLEOTIDE SEQUENCE [LARGE SCALE GENOMIC DNA]</scope>
    <source>
        <strain evidence="14">CCUG 62215</strain>
    </source>
</reference>
<dbReference type="PANTHER" id="PTHR43269">
    <property type="entry name" value="SODIUM/PROTON ANTIPORTER 1-RELATED"/>
    <property type="match status" value="1"/>
</dbReference>
<evidence type="ECO:0000256" key="9">
    <source>
        <dbReference type="ARBA" id="ARBA00023201"/>
    </source>
</evidence>
<comment type="subcellular location">
    <subcellularLocation>
        <location evidence="1">Membrane</location>
        <topology evidence="1">Multi-pass membrane protein</topology>
    </subcellularLocation>
</comment>
<feature type="transmembrane region" description="Helical" evidence="11">
    <location>
        <begin position="325"/>
        <end position="348"/>
    </location>
</feature>
<evidence type="ECO:0000256" key="4">
    <source>
        <dbReference type="ARBA" id="ARBA00022692"/>
    </source>
</evidence>
<feature type="transmembrane region" description="Helical" evidence="11">
    <location>
        <begin position="267"/>
        <end position="287"/>
    </location>
</feature>
<keyword evidence="14" id="KW-1185">Reference proteome</keyword>
<feature type="transmembrane region" description="Helical" evidence="11">
    <location>
        <begin position="243"/>
        <end position="261"/>
    </location>
</feature>
<protein>
    <submittedName>
        <fullName evidence="13">Sodium:proton antiporter NhaD</fullName>
    </submittedName>
</protein>
<keyword evidence="8 11" id="KW-0472">Membrane</keyword>
<keyword evidence="2" id="KW-0813">Transport</keyword>
<comment type="similarity">
    <text evidence="10">Belongs to the NhaD Na(+)/H(+) (TC 2.A.62) antiporter family.</text>
</comment>
<feature type="transmembrane region" description="Helical" evidence="11">
    <location>
        <begin position="443"/>
        <end position="461"/>
    </location>
</feature>
<dbReference type="Proteomes" id="UP001597013">
    <property type="component" value="Unassembled WGS sequence"/>
</dbReference>
<dbReference type="RefSeq" id="WP_386131317.1">
    <property type="nucleotide sequence ID" value="NZ_JBHTJL010000016.1"/>
</dbReference>
<sequence length="465" mass="50552">METIIILVFVIGYLAITLEHTIKIDKLIPALVMMAISWALISLGIDAFPQWFDTAKHALMENFGLLSHDEKMHMMEETLLHHLGKTAEILVFLLGAMTIVEIIDYFDGFSTIKSAVNFNSRKKLLWLFSGLAFVLSAIIDNLTATIVLISILQKIVKDRDVRIWYAGLIIIAANAGGAWSPIGDVTTTMLWIGDKVSTGKLFLYLFVPSVLCMVVPTFIASFLKPFKGTLELQPDDGKPKHRFSSPMLFLGLGAIVSVPFFKVVTHLPPYVGMMLALGVVAVFAEIYTSSRFTMTQAGADNEDSLGQHSHSPVHSSLSRIEMPSILFFLGILMAVAALESLGILFNFADSLKTSVGLIGTEPNGTVVSDLVVMLLGVGSAVIDNVPLVAASLGMFSEPLDNQLWHFIAYSAGTGGSMLIIGSAAGVVAMGMEKIDFFWYLKKISWLALIGFVAGAAAFMVTRTLF</sequence>
<feature type="transmembrane region" description="Helical" evidence="11">
    <location>
        <begin position="27"/>
        <end position="48"/>
    </location>
</feature>
<evidence type="ECO:0000256" key="6">
    <source>
        <dbReference type="ARBA" id="ARBA00023053"/>
    </source>
</evidence>
<evidence type="ECO:0000256" key="1">
    <source>
        <dbReference type="ARBA" id="ARBA00004141"/>
    </source>
</evidence>
<evidence type="ECO:0000313" key="14">
    <source>
        <dbReference type="Proteomes" id="UP001597013"/>
    </source>
</evidence>
<feature type="transmembrane region" description="Helical" evidence="11">
    <location>
        <begin position="406"/>
        <end position="431"/>
    </location>
</feature>
<dbReference type="NCBIfam" id="NF038006">
    <property type="entry name" value="NhaD_1"/>
    <property type="match status" value="1"/>
</dbReference>
<proteinExistence type="inferred from homology"/>
<feature type="transmembrane region" description="Helical" evidence="11">
    <location>
        <begin position="163"/>
        <end position="182"/>
    </location>
</feature>
<keyword evidence="6" id="KW-0915">Sodium</keyword>
<gene>
    <name evidence="13" type="primary">nhaD</name>
    <name evidence="13" type="ORF">ACFQ1Q_11125</name>
</gene>
<comment type="caution">
    <text evidence="13">The sequence shown here is derived from an EMBL/GenBank/DDBJ whole genome shotgun (WGS) entry which is preliminary data.</text>
</comment>